<dbReference type="OrthoDB" id="6159137at2759"/>
<feature type="compositionally biased region" description="Polar residues" evidence="1">
    <location>
        <begin position="105"/>
        <end position="115"/>
    </location>
</feature>
<name>A0A9N9TJI7_PHYSR</name>
<dbReference type="InterPro" id="IPR023577">
    <property type="entry name" value="CYTH_domain"/>
</dbReference>
<evidence type="ECO:0000256" key="1">
    <source>
        <dbReference type="SAM" id="MobiDB-lite"/>
    </source>
</evidence>
<dbReference type="SUPFAM" id="SSF55154">
    <property type="entry name" value="CYTH-like phosphatases"/>
    <property type="match status" value="1"/>
</dbReference>
<dbReference type="Pfam" id="PF01928">
    <property type="entry name" value="CYTH"/>
    <property type="match status" value="1"/>
</dbReference>
<dbReference type="GO" id="GO:0016462">
    <property type="term" value="F:pyrophosphatase activity"/>
    <property type="evidence" value="ECO:0007669"/>
    <property type="project" value="UniProtKB-ARBA"/>
</dbReference>
<gene>
    <name evidence="3" type="ORF">PHYEVI_LOCUS3470</name>
</gene>
<evidence type="ECO:0000313" key="4">
    <source>
        <dbReference type="Proteomes" id="UP001153712"/>
    </source>
</evidence>
<feature type="compositionally biased region" description="Basic residues" evidence="1">
    <location>
        <begin position="117"/>
        <end position="126"/>
    </location>
</feature>
<dbReference type="PANTHER" id="PTHR21028">
    <property type="entry name" value="SI:CH211-156B7.4"/>
    <property type="match status" value="1"/>
</dbReference>
<dbReference type="InterPro" id="IPR008173">
    <property type="entry name" value="Adenylyl_cyclase_CyaB"/>
</dbReference>
<reference evidence="3" key="1">
    <citation type="submission" date="2022-01" db="EMBL/GenBank/DDBJ databases">
        <authorList>
            <person name="King R."/>
        </authorList>
    </citation>
    <scope>NUCLEOTIDE SEQUENCE</scope>
</reference>
<organism evidence="3 4">
    <name type="scientific">Phyllotreta striolata</name>
    <name type="common">Striped flea beetle</name>
    <name type="synonym">Crioceris striolata</name>
    <dbReference type="NCBI Taxonomy" id="444603"/>
    <lineage>
        <taxon>Eukaryota</taxon>
        <taxon>Metazoa</taxon>
        <taxon>Ecdysozoa</taxon>
        <taxon>Arthropoda</taxon>
        <taxon>Hexapoda</taxon>
        <taxon>Insecta</taxon>
        <taxon>Pterygota</taxon>
        <taxon>Neoptera</taxon>
        <taxon>Endopterygota</taxon>
        <taxon>Coleoptera</taxon>
        <taxon>Polyphaga</taxon>
        <taxon>Cucujiformia</taxon>
        <taxon>Chrysomeloidea</taxon>
        <taxon>Chrysomelidae</taxon>
        <taxon>Galerucinae</taxon>
        <taxon>Alticini</taxon>
        <taxon>Phyllotreta</taxon>
    </lineage>
</organism>
<keyword evidence="4" id="KW-1185">Reference proteome</keyword>
<evidence type="ECO:0000313" key="3">
    <source>
        <dbReference type="EMBL" id="CAG9857059.1"/>
    </source>
</evidence>
<dbReference type="CDD" id="cd07890">
    <property type="entry name" value="CYTH-like_AC_IV-like"/>
    <property type="match status" value="1"/>
</dbReference>
<accession>A0A9N9TJI7</accession>
<dbReference type="EMBL" id="OU900106">
    <property type="protein sequence ID" value="CAG9857059.1"/>
    <property type="molecule type" value="Genomic_DNA"/>
</dbReference>
<proteinExistence type="predicted"/>
<dbReference type="InterPro" id="IPR033469">
    <property type="entry name" value="CYTH-like_dom_sf"/>
</dbReference>
<dbReference type="AlphaFoldDB" id="A0A9N9TJI7"/>
<sequence>MRNVEIKAKIRNLLKLMEAVNNLKPVSSEIINQHDTFYNVSHGRLKLRDFTDDTGELIFYERPDHEGPKISLYEKTAISGCKDVHRVLNKALGSKQIVKKHRQETSPSLHNWTNTGSRRRSRKFGKFRGIGGGVKR</sequence>
<dbReference type="PANTHER" id="PTHR21028:SF2">
    <property type="entry name" value="CYTH DOMAIN-CONTAINING PROTEIN"/>
    <property type="match status" value="1"/>
</dbReference>
<evidence type="ECO:0000259" key="2">
    <source>
        <dbReference type="Pfam" id="PF01928"/>
    </source>
</evidence>
<dbReference type="Gene3D" id="2.40.320.10">
    <property type="entry name" value="Hypothetical Protein Pfu-838710-001"/>
    <property type="match status" value="1"/>
</dbReference>
<protein>
    <recommendedName>
        <fullName evidence="2">CYTH domain-containing protein</fullName>
    </recommendedName>
</protein>
<feature type="region of interest" description="Disordered" evidence="1">
    <location>
        <begin position="96"/>
        <end position="136"/>
    </location>
</feature>
<dbReference type="Proteomes" id="UP001153712">
    <property type="component" value="Chromosome 13"/>
</dbReference>
<feature type="domain" description="CYTH" evidence="2">
    <location>
        <begin position="1"/>
        <end position="104"/>
    </location>
</feature>